<evidence type="ECO:0000313" key="2">
    <source>
        <dbReference type="EMBL" id="GAF84378.1"/>
    </source>
</evidence>
<dbReference type="InterPro" id="IPR016181">
    <property type="entry name" value="Acyl_CoA_acyltransferase"/>
</dbReference>
<proteinExistence type="predicted"/>
<name>X0ST89_9ZZZZ</name>
<dbReference type="Gene3D" id="3.40.630.30">
    <property type="match status" value="1"/>
</dbReference>
<dbReference type="InterPro" id="IPR038740">
    <property type="entry name" value="BioF2-like_GNAT_dom"/>
</dbReference>
<evidence type="ECO:0000259" key="1">
    <source>
        <dbReference type="Pfam" id="PF13480"/>
    </source>
</evidence>
<gene>
    <name evidence="2" type="ORF">S01H1_12137</name>
</gene>
<reference evidence="2" key="1">
    <citation type="journal article" date="2014" name="Front. Microbiol.">
        <title>High frequency of phylogenetically diverse reductive dehalogenase-homologous genes in deep subseafloor sedimentary metagenomes.</title>
        <authorList>
            <person name="Kawai M."/>
            <person name="Futagami T."/>
            <person name="Toyoda A."/>
            <person name="Takaki Y."/>
            <person name="Nishi S."/>
            <person name="Hori S."/>
            <person name="Arai W."/>
            <person name="Tsubouchi T."/>
            <person name="Morono Y."/>
            <person name="Uchiyama I."/>
            <person name="Ito T."/>
            <person name="Fujiyama A."/>
            <person name="Inagaki F."/>
            <person name="Takami H."/>
        </authorList>
    </citation>
    <scope>NUCLEOTIDE SEQUENCE</scope>
    <source>
        <strain evidence="2">Expedition CK06-06</strain>
    </source>
</reference>
<comment type="caution">
    <text evidence="2">The sequence shown here is derived from an EMBL/GenBank/DDBJ whole genome shotgun (WGS) entry which is preliminary data.</text>
</comment>
<accession>X0ST89</accession>
<dbReference type="Pfam" id="PF13480">
    <property type="entry name" value="Acetyltransf_6"/>
    <property type="match status" value="1"/>
</dbReference>
<feature type="domain" description="BioF2-like acetyltransferase" evidence="1">
    <location>
        <begin position="177"/>
        <end position="284"/>
    </location>
</feature>
<feature type="non-terminal residue" evidence="2">
    <location>
        <position position="285"/>
    </location>
</feature>
<dbReference type="SUPFAM" id="SSF55729">
    <property type="entry name" value="Acyl-CoA N-acyltransferases (Nat)"/>
    <property type="match status" value="1"/>
</dbReference>
<dbReference type="AlphaFoldDB" id="X0ST89"/>
<organism evidence="2">
    <name type="scientific">marine sediment metagenome</name>
    <dbReference type="NCBI Taxonomy" id="412755"/>
    <lineage>
        <taxon>unclassified sequences</taxon>
        <taxon>metagenomes</taxon>
        <taxon>ecological metagenomes</taxon>
    </lineage>
</organism>
<sequence>MSKVTLLSTKDKKQWLEILDSFELKDPYYLPGYLEIYEKVSNRESFMHFGGQGMLFVYGDSRNFIIYPFFKRSISHLPFLDNSVKDLYDIISPYGYCGPLAQIEDETISEELWRGFFDKFDDFCKEGNIVSEFCRLHPILENHKPVGDFSQCTTQQLGQIVYANLSCSEEEIFAAMSKSHRRHARRALENPDLRFYVDEEDYHPQFFCDLYTETMRRNRAHKKYFFPPSFFEAVFLTLGEHLSFHHVDYCGKVVSELLTLKYGDMSYSWLSGSEEEALHLYPNNL</sequence>
<protein>
    <recommendedName>
        <fullName evidence="1">BioF2-like acetyltransferase domain-containing protein</fullName>
    </recommendedName>
</protein>
<dbReference type="EMBL" id="BARS01006213">
    <property type="protein sequence ID" value="GAF84378.1"/>
    <property type="molecule type" value="Genomic_DNA"/>
</dbReference>